<gene>
    <name evidence="5" type="ORF">RVF87_10430</name>
</gene>
<dbReference type="PANTHER" id="PTHR43586">
    <property type="entry name" value="CYSTEINE DESULFURASE"/>
    <property type="match status" value="1"/>
</dbReference>
<dbReference type="Pfam" id="PF00266">
    <property type="entry name" value="Aminotran_5"/>
    <property type="match status" value="1"/>
</dbReference>
<keyword evidence="5" id="KW-0032">Aminotransferase</keyword>
<dbReference type="InterPro" id="IPR015422">
    <property type="entry name" value="PyrdxlP-dep_Trfase_small"/>
</dbReference>
<dbReference type="Gene3D" id="3.40.640.10">
    <property type="entry name" value="Type I PLP-dependent aspartate aminotransferase-like (Major domain)"/>
    <property type="match status" value="1"/>
</dbReference>
<dbReference type="RefSeq" id="WP_169802427.1">
    <property type="nucleotide sequence ID" value="NZ_CP136137.1"/>
</dbReference>
<dbReference type="InterPro" id="IPR015424">
    <property type="entry name" value="PyrdxlP-dep_Trfase"/>
</dbReference>
<evidence type="ECO:0000313" key="5">
    <source>
        <dbReference type="EMBL" id="WYY09448.1"/>
    </source>
</evidence>
<reference evidence="5 6" key="1">
    <citation type="journal article" date="2023" name="Virus Evol.">
        <title>Computational host range prediction-The good, the bad, and the ugly.</title>
        <authorList>
            <person name="Howell A.A."/>
            <person name="Versoza C.J."/>
            <person name="Pfeifer S.P."/>
        </authorList>
    </citation>
    <scope>NUCLEOTIDE SEQUENCE [LARGE SCALE GENOMIC DNA]</scope>
    <source>
        <strain evidence="5 6">1610/1b</strain>
    </source>
</reference>
<sequence>MSLLLDRAPSRAAASPAVPAMGRDSASDRLRRFVGGRRDDAVVVSRDADELIALVSPDAPEAVVELTADGDRPGARIIAPTRSLDDTLARLDADLAARPAELVVVTAVSSVTGEVLPLGRFAAVAHRNGARILVVADRLVAHRAVSISSWGIDYLVFASHELDSLFAFHVLVGRSDRLAPSPLTPRRGTPAPGAIATAAVAASAEALLSLGFDELGYREQAIRHRLDVGIARLPGVRPVRTFDDHLDIAGAYAFAVDGQPASAVVDALSVRHGVGVCQAVAHPFGDPCGAVRVSTGLGTSADDVDRLLAALGGNGR</sequence>
<comment type="cofactor">
    <cofactor evidence="1">
        <name>pyridoxal 5'-phosphate</name>
        <dbReference type="ChEBI" id="CHEBI:597326"/>
    </cofactor>
</comment>
<dbReference type="GO" id="GO:0008483">
    <property type="term" value="F:transaminase activity"/>
    <property type="evidence" value="ECO:0007669"/>
    <property type="project" value="UniProtKB-KW"/>
</dbReference>
<evidence type="ECO:0000313" key="6">
    <source>
        <dbReference type="Proteomes" id="UP001479933"/>
    </source>
</evidence>
<dbReference type="InterPro" id="IPR000192">
    <property type="entry name" value="Aminotrans_V_dom"/>
</dbReference>
<protein>
    <submittedName>
        <fullName evidence="5">Aminotransferase class V-fold PLP-dependent enzyme</fullName>
    </submittedName>
</protein>
<keyword evidence="5" id="KW-0808">Transferase</keyword>
<keyword evidence="2" id="KW-0663">Pyridoxal phosphate</keyword>
<name>A0ABZ2U6R3_9ACTN</name>
<dbReference type="PANTHER" id="PTHR43586:SF8">
    <property type="entry name" value="CYSTEINE DESULFURASE 1, CHLOROPLASTIC"/>
    <property type="match status" value="1"/>
</dbReference>
<dbReference type="InterPro" id="IPR015421">
    <property type="entry name" value="PyrdxlP-dep_Trfase_major"/>
</dbReference>
<dbReference type="EMBL" id="CP136137">
    <property type="protein sequence ID" value="WYY09448.1"/>
    <property type="molecule type" value="Genomic_DNA"/>
</dbReference>
<evidence type="ECO:0000256" key="2">
    <source>
        <dbReference type="ARBA" id="ARBA00022898"/>
    </source>
</evidence>
<evidence type="ECO:0000259" key="4">
    <source>
        <dbReference type="Pfam" id="PF00266"/>
    </source>
</evidence>
<dbReference type="Proteomes" id="UP001479933">
    <property type="component" value="Chromosome"/>
</dbReference>
<accession>A0ABZ2U6R3</accession>
<feature type="region of interest" description="Disordered" evidence="3">
    <location>
        <begin position="1"/>
        <end position="23"/>
    </location>
</feature>
<organism evidence="5 6">
    <name type="scientific">Gordonia hydrophobica</name>
    <dbReference type="NCBI Taxonomy" id="40516"/>
    <lineage>
        <taxon>Bacteria</taxon>
        <taxon>Bacillati</taxon>
        <taxon>Actinomycetota</taxon>
        <taxon>Actinomycetes</taxon>
        <taxon>Mycobacteriales</taxon>
        <taxon>Gordoniaceae</taxon>
        <taxon>Gordonia</taxon>
    </lineage>
</organism>
<evidence type="ECO:0000256" key="1">
    <source>
        <dbReference type="ARBA" id="ARBA00001933"/>
    </source>
</evidence>
<feature type="compositionally biased region" description="Low complexity" evidence="3">
    <location>
        <begin position="1"/>
        <end position="20"/>
    </location>
</feature>
<dbReference type="SUPFAM" id="SSF53383">
    <property type="entry name" value="PLP-dependent transferases"/>
    <property type="match status" value="1"/>
</dbReference>
<evidence type="ECO:0000256" key="3">
    <source>
        <dbReference type="SAM" id="MobiDB-lite"/>
    </source>
</evidence>
<proteinExistence type="predicted"/>
<dbReference type="Gene3D" id="3.90.1150.10">
    <property type="entry name" value="Aspartate Aminotransferase, domain 1"/>
    <property type="match status" value="1"/>
</dbReference>
<feature type="domain" description="Aminotransferase class V" evidence="4">
    <location>
        <begin position="88"/>
        <end position="162"/>
    </location>
</feature>
<keyword evidence="6" id="KW-1185">Reference proteome</keyword>